<accession>A0AAN6NUW3</accession>
<comment type="caution">
    <text evidence="2">The sequence shown here is derived from an EMBL/GenBank/DDBJ whole genome shotgun (WGS) entry which is preliminary data.</text>
</comment>
<keyword evidence="1" id="KW-0472">Membrane</keyword>
<keyword evidence="1" id="KW-0812">Transmembrane</keyword>
<feature type="transmembrane region" description="Helical" evidence="1">
    <location>
        <begin position="67"/>
        <end position="89"/>
    </location>
</feature>
<dbReference type="Proteomes" id="UP001303222">
    <property type="component" value="Unassembled WGS sequence"/>
</dbReference>
<reference evidence="2" key="1">
    <citation type="journal article" date="2023" name="Mol. Phylogenet. Evol.">
        <title>Genome-scale phylogeny and comparative genomics of the fungal order Sordariales.</title>
        <authorList>
            <person name="Hensen N."/>
            <person name="Bonometti L."/>
            <person name="Westerberg I."/>
            <person name="Brannstrom I.O."/>
            <person name="Guillou S."/>
            <person name="Cros-Aarteil S."/>
            <person name="Calhoun S."/>
            <person name="Haridas S."/>
            <person name="Kuo A."/>
            <person name="Mondo S."/>
            <person name="Pangilinan J."/>
            <person name="Riley R."/>
            <person name="LaButti K."/>
            <person name="Andreopoulos B."/>
            <person name="Lipzen A."/>
            <person name="Chen C."/>
            <person name="Yan M."/>
            <person name="Daum C."/>
            <person name="Ng V."/>
            <person name="Clum A."/>
            <person name="Steindorff A."/>
            <person name="Ohm R.A."/>
            <person name="Martin F."/>
            <person name="Silar P."/>
            <person name="Natvig D.O."/>
            <person name="Lalanne C."/>
            <person name="Gautier V."/>
            <person name="Ament-Velasquez S.L."/>
            <person name="Kruys A."/>
            <person name="Hutchinson M.I."/>
            <person name="Powell A.J."/>
            <person name="Barry K."/>
            <person name="Miller A.N."/>
            <person name="Grigoriev I.V."/>
            <person name="Debuchy R."/>
            <person name="Gladieux P."/>
            <person name="Hiltunen Thoren M."/>
            <person name="Johannesson H."/>
        </authorList>
    </citation>
    <scope>NUCLEOTIDE SEQUENCE</scope>
    <source>
        <strain evidence="2">CBS 626.80</strain>
    </source>
</reference>
<gene>
    <name evidence="2" type="ORF">QBC32DRAFT_347010</name>
</gene>
<organism evidence="2 3">
    <name type="scientific">Pseudoneurospora amorphoporcata</name>
    <dbReference type="NCBI Taxonomy" id="241081"/>
    <lineage>
        <taxon>Eukaryota</taxon>
        <taxon>Fungi</taxon>
        <taxon>Dikarya</taxon>
        <taxon>Ascomycota</taxon>
        <taxon>Pezizomycotina</taxon>
        <taxon>Sordariomycetes</taxon>
        <taxon>Sordariomycetidae</taxon>
        <taxon>Sordariales</taxon>
        <taxon>Sordariaceae</taxon>
        <taxon>Pseudoneurospora</taxon>
    </lineage>
</organism>
<feature type="non-terminal residue" evidence="2">
    <location>
        <position position="92"/>
    </location>
</feature>
<dbReference type="EMBL" id="MU859183">
    <property type="protein sequence ID" value="KAK3950292.1"/>
    <property type="molecule type" value="Genomic_DNA"/>
</dbReference>
<reference evidence="2" key="2">
    <citation type="submission" date="2023-06" db="EMBL/GenBank/DDBJ databases">
        <authorList>
            <consortium name="Lawrence Berkeley National Laboratory"/>
            <person name="Mondo S.J."/>
            <person name="Hensen N."/>
            <person name="Bonometti L."/>
            <person name="Westerberg I."/>
            <person name="Brannstrom I.O."/>
            <person name="Guillou S."/>
            <person name="Cros-Aarteil S."/>
            <person name="Calhoun S."/>
            <person name="Haridas S."/>
            <person name="Kuo A."/>
            <person name="Pangilinan J."/>
            <person name="Riley R."/>
            <person name="Labutti K."/>
            <person name="Andreopoulos B."/>
            <person name="Lipzen A."/>
            <person name="Chen C."/>
            <person name="Yanf M."/>
            <person name="Daum C."/>
            <person name="Ng V."/>
            <person name="Clum A."/>
            <person name="Steindorff A."/>
            <person name="Ohm R."/>
            <person name="Martin F."/>
            <person name="Silar P."/>
            <person name="Natvig D."/>
            <person name="Lalanne C."/>
            <person name="Gautier V."/>
            <person name="Ament-Velasquez S.L."/>
            <person name="Kruys A."/>
            <person name="Hutchinson M.I."/>
            <person name="Powell A.J."/>
            <person name="Barry K."/>
            <person name="Miller A.N."/>
            <person name="Grigoriev I.V."/>
            <person name="Debuchy R."/>
            <person name="Gladieux P."/>
            <person name="Thoren M.H."/>
            <person name="Johannesson H."/>
        </authorList>
    </citation>
    <scope>NUCLEOTIDE SEQUENCE</scope>
    <source>
        <strain evidence="2">CBS 626.80</strain>
    </source>
</reference>
<evidence type="ECO:0000256" key="1">
    <source>
        <dbReference type="SAM" id="Phobius"/>
    </source>
</evidence>
<evidence type="ECO:0000313" key="3">
    <source>
        <dbReference type="Proteomes" id="UP001303222"/>
    </source>
</evidence>
<name>A0AAN6NUW3_9PEZI</name>
<sequence>MQAPDLLSSYPGRLGHETVAAELAQRYPAWFEGCHCFGGNRSFPGSFFWRSEDGLDWSPARALRRRLFFFSLFFFSFFLLFLFFLQCFARSS</sequence>
<evidence type="ECO:0000313" key="2">
    <source>
        <dbReference type="EMBL" id="KAK3950292.1"/>
    </source>
</evidence>
<dbReference type="AlphaFoldDB" id="A0AAN6NUW3"/>
<keyword evidence="1" id="KW-1133">Transmembrane helix</keyword>
<proteinExistence type="predicted"/>
<protein>
    <submittedName>
        <fullName evidence="2">Uncharacterized protein</fullName>
    </submittedName>
</protein>
<keyword evidence="3" id="KW-1185">Reference proteome</keyword>